<feature type="compositionally biased region" description="Basic and acidic residues" evidence="2">
    <location>
        <begin position="327"/>
        <end position="338"/>
    </location>
</feature>
<dbReference type="AlphaFoldDB" id="A0A9P0CF20"/>
<feature type="compositionally biased region" description="Low complexity" evidence="2">
    <location>
        <begin position="7"/>
        <end position="41"/>
    </location>
</feature>
<dbReference type="EMBL" id="OU963866">
    <property type="protein sequence ID" value="CAH0772506.1"/>
    <property type="molecule type" value="Genomic_DNA"/>
</dbReference>
<name>A0A9P0CF20_BEMTA</name>
<gene>
    <name evidence="3" type="ORF">BEMITA_LOCUS9106</name>
</gene>
<evidence type="ECO:0000313" key="4">
    <source>
        <dbReference type="Proteomes" id="UP001152759"/>
    </source>
</evidence>
<feature type="region of interest" description="Disordered" evidence="2">
    <location>
        <begin position="484"/>
        <end position="513"/>
    </location>
</feature>
<dbReference type="KEGG" id="btab:109037883"/>
<feature type="compositionally biased region" description="Basic and acidic residues" evidence="2">
    <location>
        <begin position="226"/>
        <end position="246"/>
    </location>
</feature>
<proteinExistence type="predicted"/>
<evidence type="ECO:0000256" key="2">
    <source>
        <dbReference type="SAM" id="MobiDB-lite"/>
    </source>
</evidence>
<feature type="compositionally biased region" description="Basic and acidic residues" evidence="2">
    <location>
        <begin position="560"/>
        <end position="570"/>
    </location>
</feature>
<feature type="compositionally biased region" description="Low complexity" evidence="2">
    <location>
        <begin position="261"/>
        <end position="274"/>
    </location>
</feature>
<feature type="compositionally biased region" description="Polar residues" evidence="2">
    <location>
        <begin position="550"/>
        <end position="559"/>
    </location>
</feature>
<evidence type="ECO:0000256" key="1">
    <source>
        <dbReference type="SAM" id="Coils"/>
    </source>
</evidence>
<feature type="region of interest" description="Disordered" evidence="2">
    <location>
        <begin position="320"/>
        <end position="348"/>
    </location>
</feature>
<feature type="coiled-coil region" evidence="1">
    <location>
        <begin position="675"/>
        <end position="733"/>
    </location>
</feature>
<sequence>MRRPCSDETTSSSDSCDLSSSSDDSVCQCDAHSSSASSDSDSVGHCRSREYVCRGPSSFGPGFRHPHQTQPQRQSPKHSAPSSRRTSFQKVGGTQRHRLRSGHRDSRTSRKDECARDRKRKATWGSVDANHPVNNSTQEYRCLKKEGSNKFTCVIVEKPKVPKSIISWTDSSARDCSLNMRGNAGADDPKDAKSPSPSKEQCLQKEVNIKKEPVSSSDSISAKDPCPQKKESSPKKDPCIKKEVSGHRGRSPNKNDCAAQSICSRGSSCSKSSICKNGNNCEPKESYCSEANTNKGSDVGGAVKSNETPDAKNNLCNLKCGVPSNDKSTDPCKMKRSDSPNTKSSDVCKAKSKEVCKTWGSACKAKSNEVCKAKSNNVCKAKSSTSTTKSSGSCDAKRTNSCCAKHSRSCTKCNKKTNPNVKDPCNAQKNHEVSKSCRINVCHSDSQGNVCYAASKKVSESAKNFPECEKGSQTNLCKQARRNSCKRDCPTKPSDHEVKKSKPDPCSKPQVCSAKPVCGKDIKKAVADKASQTMIRCSTKKRPDERRCSRNSSGTQGSERQSDKKKDVCSKRAASISPKRSADKYSISEPGCSLACKESFMPTRNDPCAEIARTSCSIKSDDLKSVESEASCICECGDPTCDVTIRPRSRRPKRSLLKKIFCKRRRTPRDRCDRNEDKERRKREKQCEKERKCREKAERKARKAREKACKKRRKELEKARKRGEKQRKKCECEIAKACKKLERVSSKCERKTSKYQRDVKCKEEVCMKSCVSSSSSEDSNHC</sequence>
<accession>A0A9P0CF20</accession>
<keyword evidence="1" id="KW-0175">Coiled coil</keyword>
<reference evidence="3" key="1">
    <citation type="submission" date="2021-12" db="EMBL/GenBank/DDBJ databases">
        <authorList>
            <person name="King R."/>
        </authorList>
    </citation>
    <scope>NUCLEOTIDE SEQUENCE</scope>
</reference>
<feature type="compositionally biased region" description="Polar residues" evidence="2">
    <location>
        <begin position="80"/>
        <end position="89"/>
    </location>
</feature>
<evidence type="ECO:0000313" key="3">
    <source>
        <dbReference type="EMBL" id="CAH0772506.1"/>
    </source>
</evidence>
<dbReference type="CDD" id="cd22249">
    <property type="entry name" value="UDM1_RNF168_RNF169-like"/>
    <property type="match status" value="1"/>
</dbReference>
<feature type="compositionally biased region" description="Basic and acidic residues" evidence="2">
    <location>
        <begin position="102"/>
        <end position="116"/>
    </location>
</feature>
<organism evidence="3 4">
    <name type="scientific">Bemisia tabaci</name>
    <name type="common">Sweetpotato whitefly</name>
    <name type="synonym">Aleurodes tabaci</name>
    <dbReference type="NCBI Taxonomy" id="7038"/>
    <lineage>
        <taxon>Eukaryota</taxon>
        <taxon>Metazoa</taxon>
        <taxon>Ecdysozoa</taxon>
        <taxon>Arthropoda</taxon>
        <taxon>Hexapoda</taxon>
        <taxon>Insecta</taxon>
        <taxon>Pterygota</taxon>
        <taxon>Neoptera</taxon>
        <taxon>Paraneoptera</taxon>
        <taxon>Hemiptera</taxon>
        <taxon>Sternorrhyncha</taxon>
        <taxon>Aleyrodoidea</taxon>
        <taxon>Aleyrodidae</taxon>
        <taxon>Aleyrodinae</taxon>
        <taxon>Bemisia</taxon>
    </lineage>
</organism>
<dbReference type="Proteomes" id="UP001152759">
    <property type="component" value="Chromosome 5"/>
</dbReference>
<feature type="compositionally biased region" description="Basic and acidic residues" evidence="2">
    <location>
        <begin position="485"/>
        <end position="505"/>
    </location>
</feature>
<feature type="region of interest" description="Disordered" evidence="2">
    <location>
        <begin position="57"/>
        <end position="137"/>
    </location>
</feature>
<protein>
    <submittedName>
        <fullName evidence="3">Uncharacterized protein</fullName>
    </submittedName>
</protein>
<feature type="region of interest" description="Disordered" evidence="2">
    <location>
        <begin position="533"/>
        <end position="575"/>
    </location>
</feature>
<feature type="region of interest" description="Disordered" evidence="2">
    <location>
        <begin position="166"/>
        <end position="274"/>
    </location>
</feature>
<keyword evidence="4" id="KW-1185">Reference proteome</keyword>
<feature type="region of interest" description="Disordered" evidence="2">
    <location>
        <begin position="1"/>
        <end position="45"/>
    </location>
</feature>